<sequence length="157" mass="18890">MNYIDTIQFYDTFKSHFYNLFDEEYLIDMLFDKYNEHICVINNCEDIKIKTNFRVKFVVILLDNIKFISLNQFSHIEHLYIGGLKLYNLEPVKYLKYLKNLDCNSNCIKSLEEIKDCKMLEFIDYSNNMVSDSSVLKSLPNLRYFNGIKQTKNYYNM</sequence>
<dbReference type="SUPFAM" id="SSF52058">
    <property type="entry name" value="L domain-like"/>
    <property type="match status" value="1"/>
</dbReference>
<evidence type="ECO:0000313" key="1">
    <source>
        <dbReference type="EMBL" id="QHS90419.1"/>
    </source>
</evidence>
<dbReference type="AlphaFoldDB" id="A0A6C0BFQ0"/>
<dbReference type="EMBL" id="MN739135">
    <property type="protein sequence ID" value="QHS90419.1"/>
    <property type="molecule type" value="Genomic_DNA"/>
</dbReference>
<dbReference type="PROSITE" id="PS51450">
    <property type="entry name" value="LRR"/>
    <property type="match status" value="1"/>
</dbReference>
<dbReference type="Gene3D" id="3.80.10.10">
    <property type="entry name" value="Ribonuclease Inhibitor"/>
    <property type="match status" value="1"/>
</dbReference>
<protein>
    <recommendedName>
        <fullName evidence="2">Leucine-rich repeat protein</fullName>
    </recommendedName>
</protein>
<organism evidence="1">
    <name type="scientific">viral metagenome</name>
    <dbReference type="NCBI Taxonomy" id="1070528"/>
    <lineage>
        <taxon>unclassified sequences</taxon>
        <taxon>metagenomes</taxon>
        <taxon>organismal metagenomes</taxon>
    </lineage>
</organism>
<accession>A0A6C0BFQ0</accession>
<proteinExistence type="predicted"/>
<reference evidence="1" key="1">
    <citation type="journal article" date="2020" name="Nature">
        <title>Giant virus diversity and host interactions through global metagenomics.</title>
        <authorList>
            <person name="Schulz F."/>
            <person name="Roux S."/>
            <person name="Paez-Espino D."/>
            <person name="Jungbluth S."/>
            <person name="Walsh D.A."/>
            <person name="Denef V.J."/>
            <person name="McMahon K.D."/>
            <person name="Konstantinidis K.T."/>
            <person name="Eloe-Fadrosh E.A."/>
            <person name="Kyrpides N.C."/>
            <person name="Woyke T."/>
        </authorList>
    </citation>
    <scope>NUCLEOTIDE SEQUENCE</scope>
    <source>
        <strain evidence="1">GVMAG-M-3300010160-60</strain>
    </source>
</reference>
<dbReference type="InterPro" id="IPR001611">
    <property type="entry name" value="Leu-rich_rpt"/>
</dbReference>
<dbReference type="InterPro" id="IPR032675">
    <property type="entry name" value="LRR_dom_sf"/>
</dbReference>
<evidence type="ECO:0008006" key="2">
    <source>
        <dbReference type="Google" id="ProtNLM"/>
    </source>
</evidence>
<name>A0A6C0BFQ0_9ZZZZ</name>